<accession>A0A2S1LM45</accession>
<gene>
    <name evidence="1" type="ORF">FK004_05905</name>
</gene>
<proteinExistence type="predicted"/>
<dbReference type="KEGG" id="fki:FK004_05905"/>
<evidence type="ECO:0000313" key="1">
    <source>
        <dbReference type="EMBL" id="AWG24794.1"/>
    </source>
</evidence>
<evidence type="ECO:0000313" key="2">
    <source>
        <dbReference type="Proteomes" id="UP000244677"/>
    </source>
</evidence>
<sequence>MFYRIVGFLGERTTLIPLFKYTSCPDIPANNDSITIYFTTTNKKRAEKLFSALFTFLYILLIQP</sequence>
<dbReference type="AlphaFoldDB" id="A0A2S1LM45"/>
<dbReference type="EMBL" id="CP020919">
    <property type="protein sequence ID" value="AWG24794.1"/>
    <property type="molecule type" value="Genomic_DNA"/>
</dbReference>
<keyword evidence="2" id="KW-1185">Reference proteome</keyword>
<dbReference type="Proteomes" id="UP000244677">
    <property type="component" value="Chromosome"/>
</dbReference>
<organism evidence="1 2">
    <name type="scientific">Flavobacterium kingsejongi</name>
    <dbReference type="NCBI Taxonomy" id="1678728"/>
    <lineage>
        <taxon>Bacteria</taxon>
        <taxon>Pseudomonadati</taxon>
        <taxon>Bacteroidota</taxon>
        <taxon>Flavobacteriia</taxon>
        <taxon>Flavobacteriales</taxon>
        <taxon>Flavobacteriaceae</taxon>
        <taxon>Flavobacterium</taxon>
    </lineage>
</organism>
<protein>
    <submittedName>
        <fullName evidence="1">Uncharacterized protein</fullName>
    </submittedName>
</protein>
<name>A0A2S1LM45_9FLAO</name>
<reference evidence="1 2" key="1">
    <citation type="submission" date="2017-04" db="EMBL/GenBank/DDBJ databases">
        <title>Complete genome sequence of Flavobacterium kingsejong AJ004.</title>
        <authorList>
            <person name="Lee P.C."/>
        </authorList>
    </citation>
    <scope>NUCLEOTIDE SEQUENCE [LARGE SCALE GENOMIC DNA]</scope>
    <source>
        <strain evidence="1 2">AJ004</strain>
    </source>
</reference>